<proteinExistence type="predicted"/>
<comment type="caution">
    <text evidence="1">The sequence shown here is derived from an EMBL/GenBank/DDBJ whole genome shotgun (WGS) entry which is preliminary data.</text>
</comment>
<evidence type="ECO:0000313" key="1">
    <source>
        <dbReference type="EMBL" id="MFC4213540.1"/>
    </source>
</evidence>
<evidence type="ECO:0008006" key="3">
    <source>
        <dbReference type="Google" id="ProtNLM"/>
    </source>
</evidence>
<accession>A0ABV8PDZ1</accession>
<keyword evidence="2" id="KW-1185">Reference proteome</keyword>
<name>A0ABV8PDZ1_9SPHI</name>
<dbReference type="EMBL" id="JBHSBW010000016">
    <property type="protein sequence ID" value="MFC4213540.1"/>
    <property type="molecule type" value="Genomic_DNA"/>
</dbReference>
<reference evidence="2" key="1">
    <citation type="journal article" date="2019" name="Int. J. Syst. Evol. Microbiol.">
        <title>The Global Catalogue of Microorganisms (GCM) 10K type strain sequencing project: providing services to taxonomists for standard genome sequencing and annotation.</title>
        <authorList>
            <consortium name="The Broad Institute Genomics Platform"/>
            <consortium name="The Broad Institute Genome Sequencing Center for Infectious Disease"/>
            <person name="Wu L."/>
            <person name="Ma J."/>
        </authorList>
    </citation>
    <scope>NUCLEOTIDE SEQUENCE [LARGE SCALE GENOMIC DNA]</scope>
    <source>
        <strain evidence="2">CCM 8691</strain>
    </source>
</reference>
<sequence length="268" mass="30252">MQNQVFRNFIRKILNEEKISFSSIAASIKGSSDFNTLINGGFIAHMPAITGGGSIYLKNRIALEKYYAAKFPGVEAGNTAIGNIHAFRNTKAGKRQSQNIVLIRGKKPVLLNELTVDLSFYTGAFGAFSSILLHLETDKICFVENLDSFLLAEQVIGDDFTFIHTYGGIGASVVQKIKAEEILVFPDYDFIGLHTFLMVKNIFHYTKLFVPDNYKALYDTKSRTIKTKQGREQQPSKQVLECNEEIVVKIRTDIFEQKKFLEQQALFK</sequence>
<dbReference type="RefSeq" id="WP_378988836.1">
    <property type="nucleotide sequence ID" value="NZ_JBHSBW010000016.1"/>
</dbReference>
<dbReference type="Proteomes" id="UP001595789">
    <property type="component" value="Unassembled WGS sequence"/>
</dbReference>
<protein>
    <recommendedName>
        <fullName evidence="3">Wadjet protein JetD C-terminal domain-containing protein</fullName>
    </recommendedName>
</protein>
<gene>
    <name evidence="1" type="ORF">ACFOWA_20285</name>
</gene>
<evidence type="ECO:0000313" key="2">
    <source>
        <dbReference type="Proteomes" id="UP001595789"/>
    </source>
</evidence>
<organism evidence="1 2">
    <name type="scientific">Pedobacter lithocola</name>
    <dbReference type="NCBI Taxonomy" id="1908239"/>
    <lineage>
        <taxon>Bacteria</taxon>
        <taxon>Pseudomonadati</taxon>
        <taxon>Bacteroidota</taxon>
        <taxon>Sphingobacteriia</taxon>
        <taxon>Sphingobacteriales</taxon>
        <taxon>Sphingobacteriaceae</taxon>
        <taxon>Pedobacter</taxon>
    </lineage>
</organism>